<evidence type="ECO:0000313" key="2">
    <source>
        <dbReference type="EMBL" id="SFK47868.1"/>
    </source>
</evidence>
<dbReference type="SUPFAM" id="SSF52266">
    <property type="entry name" value="SGNH hydrolase"/>
    <property type="match status" value="1"/>
</dbReference>
<dbReference type="OrthoDB" id="9803968at2"/>
<name>A0A1I3ZUY7_9PROT</name>
<dbReference type="RefSeq" id="WP_090698192.1">
    <property type="nucleotide sequence ID" value="NZ_FOSP01000007.1"/>
</dbReference>
<keyword evidence="3" id="KW-1185">Reference proteome</keyword>
<dbReference type="CDD" id="cd00229">
    <property type="entry name" value="SGNH_hydrolase"/>
    <property type="match status" value="1"/>
</dbReference>
<protein>
    <submittedName>
        <fullName evidence="2">Lysophospholipase L1</fullName>
    </submittedName>
</protein>
<dbReference type="InterPro" id="IPR036514">
    <property type="entry name" value="SGNH_hydro_sf"/>
</dbReference>
<dbReference type="Gene3D" id="3.40.50.1110">
    <property type="entry name" value="SGNH hydrolase"/>
    <property type="match status" value="1"/>
</dbReference>
<accession>A0A1I3ZUY7</accession>
<organism evidence="2 3">
    <name type="scientific">Nitrosomonas aestuarii</name>
    <dbReference type="NCBI Taxonomy" id="52441"/>
    <lineage>
        <taxon>Bacteria</taxon>
        <taxon>Pseudomonadati</taxon>
        <taxon>Pseudomonadota</taxon>
        <taxon>Betaproteobacteria</taxon>
        <taxon>Nitrosomonadales</taxon>
        <taxon>Nitrosomonadaceae</taxon>
        <taxon>Nitrosomonas</taxon>
    </lineage>
</organism>
<dbReference type="GO" id="GO:0004622">
    <property type="term" value="F:phosphatidylcholine lysophospholipase activity"/>
    <property type="evidence" value="ECO:0007669"/>
    <property type="project" value="TreeGrafter"/>
</dbReference>
<dbReference type="InterPro" id="IPR051532">
    <property type="entry name" value="Ester_Hydrolysis_Enzymes"/>
</dbReference>
<proteinExistence type="predicted"/>
<gene>
    <name evidence="2" type="ORF">SAMN05216302_100777</name>
</gene>
<dbReference type="InterPro" id="IPR013830">
    <property type="entry name" value="SGNH_hydro"/>
</dbReference>
<dbReference type="STRING" id="52441.SAMN05216302_100777"/>
<dbReference type="Proteomes" id="UP000199533">
    <property type="component" value="Unassembled WGS sequence"/>
</dbReference>
<evidence type="ECO:0000313" key="3">
    <source>
        <dbReference type="Proteomes" id="UP000199533"/>
    </source>
</evidence>
<reference evidence="3" key="1">
    <citation type="submission" date="2016-10" db="EMBL/GenBank/DDBJ databases">
        <authorList>
            <person name="Varghese N."/>
            <person name="Submissions S."/>
        </authorList>
    </citation>
    <scope>NUCLEOTIDE SEQUENCE [LARGE SCALE GENOMIC DNA]</scope>
    <source>
        <strain evidence="3">Nm69</strain>
    </source>
</reference>
<dbReference type="EMBL" id="FOSP01000007">
    <property type="protein sequence ID" value="SFK47868.1"/>
    <property type="molecule type" value="Genomic_DNA"/>
</dbReference>
<dbReference type="PANTHER" id="PTHR30383">
    <property type="entry name" value="THIOESTERASE 1/PROTEASE 1/LYSOPHOSPHOLIPASE L1"/>
    <property type="match status" value="1"/>
</dbReference>
<dbReference type="AlphaFoldDB" id="A0A1I3ZUY7"/>
<feature type="domain" description="SGNH hydrolase-type esterase" evidence="1">
    <location>
        <begin position="93"/>
        <end position="336"/>
    </location>
</feature>
<sequence>MILNNRSKTVLSFILVLVVILTLILAAEGIVRVRQYIKYGTFHGVTDLHFDKHSGLYTPLPSMKTASISINSMGFRGPEIEMPKPDNRLRIGFIGASTTYCAEVSNNNMVWSDITSHRLKSSIPGLSVDYINAGVPGYTTDTSLINLEKRVVPLQPDIVIIYHATNDLSSETRALAEAAGIERTNLAAEESWLGRYSLLWHLVQKNVTLLMLQAPSETELLKVDPQSIGDDFRQNLEKLVYVAYKNGANLVALMTFSIHLRDGMTIEQQEDAMISARYYMPYLSADDLLAGFKQYNQIIREVAEKTGTLLIEREHDIPGDPIHFNDSVHFTDKGSQKQAERVVTALMNSSKFQEIVSAKKNEL</sequence>
<dbReference type="PANTHER" id="PTHR30383:SF5">
    <property type="entry name" value="SGNH HYDROLASE-TYPE ESTERASE DOMAIN-CONTAINING PROTEIN"/>
    <property type="match status" value="1"/>
</dbReference>
<dbReference type="Pfam" id="PF13472">
    <property type="entry name" value="Lipase_GDSL_2"/>
    <property type="match status" value="1"/>
</dbReference>
<evidence type="ECO:0000259" key="1">
    <source>
        <dbReference type="Pfam" id="PF13472"/>
    </source>
</evidence>